<accession>A0A368UBL0</accession>
<dbReference type="PANTHER" id="PTHR30441">
    <property type="entry name" value="DUF748 DOMAIN-CONTAINING PROTEIN"/>
    <property type="match status" value="1"/>
</dbReference>
<feature type="domain" description="AsmA" evidence="1">
    <location>
        <begin position="1"/>
        <end position="658"/>
    </location>
</feature>
<dbReference type="RefSeq" id="WP_114486020.1">
    <property type="nucleotide sequence ID" value="NZ_CBCSHM010000006.1"/>
</dbReference>
<sequence>MKRLLRILLAAVGMLAIVAVGAVVYVTTFLDPEDFKPRLTAVVQEHTGLELALEGPLSWSFYPRIGVSVENAQAWLPEQQNDEEAFAAIDRAEVSLAFAPLLRGEIAVDGLTLEGLRLNLERDAAGEGNWEPLIERLAESEEDAETVLAPASAGPNTDAGNLTVVLNIASVEVRKADIRFRDEMTNRLLHFQQMNISGSNVNPVWAFPLKAMFTLTSHNRLDGEKLERSPDLTTEVNLETRLKLALAERRYVLENTTLTTRSRRQEEGEAQQVDFRAAEIVADLSSQQLSVREGSIEASLRHPENWQGALTLSLAYGLEGDWQAETARLKNLQLTGPDGLRLSGHLNLEEFRQAPRYHGQLNVAPFNLRPWLKRAGIELKTANEAALSDVALTSLIEGNLQQLAFSGLSLAVDNGTYTGRLEVGLEGERLAFNLEGDELNMDSYLPPTNAMPQANRVVGMSTAHANTPSSPSNPSELLPQRWLSGLTLEGALSIDQLILGGLDFTQTELAMDGEPGLHRLSAFNADFYGGQLSATGRLDSRDTILQWALQPQVSRVQVDALLEALSEEASPIRGRVELEGDLTSRGNTRDSLVRHLNGKIDARLSDGAILNINVSREVCELVAQLEGEGTAREWHSDTRFERFDATFDVSNGLIQSKDLLIALPGIQVQGEGEFDLNSLRFDARANTRIVDTADAACRVSPQLERLTLPVRCEGHVNDARDQWCRFDRNAFQDSLTELLRTEAGERINKEVEGRMDDALERLDEKLGEGAAEEIRDGLRRLFN</sequence>
<dbReference type="GO" id="GO:0090313">
    <property type="term" value="P:regulation of protein targeting to membrane"/>
    <property type="evidence" value="ECO:0007669"/>
    <property type="project" value="TreeGrafter"/>
</dbReference>
<gene>
    <name evidence="2" type="ORF">DU506_05895</name>
</gene>
<dbReference type="AlphaFoldDB" id="A0A368UBL0"/>
<evidence type="ECO:0000313" key="2">
    <source>
        <dbReference type="EMBL" id="RCV92733.1"/>
    </source>
</evidence>
<dbReference type="OrthoDB" id="9766390at2"/>
<reference evidence="2 3" key="1">
    <citation type="submission" date="2018-07" db="EMBL/GenBank/DDBJ databases">
        <title>Halomonas rutogse sp. nov., isolated from Lake TangqianCo on Tibetan Plateau.</title>
        <authorList>
            <person name="Lu H."/>
            <person name="Xing P."/>
            <person name="Wu Q."/>
        </authorList>
    </citation>
    <scope>NUCLEOTIDE SEQUENCE [LARGE SCALE GENOMIC DNA]</scope>
    <source>
        <strain evidence="2 3">TQ8S</strain>
    </source>
</reference>
<evidence type="ECO:0000259" key="1">
    <source>
        <dbReference type="Pfam" id="PF05170"/>
    </source>
</evidence>
<dbReference type="PANTHER" id="PTHR30441:SF4">
    <property type="entry name" value="PROTEIN ASMA"/>
    <property type="match status" value="1"/>
</dbReference>
<protein>
    <submittedName>
        <fullName evidence="2">AsmA family protein</fullName>
    </submittedName>
</protein>
<dbReference type="InterPro" id="IPR007844">
    <property type="entry name" value="AsmA"/>
</dbReference>
<dbReference type="GO" id="GO:0005886">
    <property type="term" value="C:plasma membrane"/>
    <property type="evidence" value="ECO:0007669"/>
    <property type="project" value="TreeGrafter"/>
</dbReference>
<dbReference type="InterPro" id="IPR052894">
    <property type="entry name" value="AsmA-related"/>
</dbReference>
<evidence type="ECO:0000313" key="3">
    <source>
        <dbReference type="Proteomes" id="UP000253204"/>
    </source>
</evidence>
<name>A0A368UBL0_9GAMM</name>
<proteinExistence type="predicted"/>
<organism evidence="2 3">
    <name type="scientific">Vreelandella rituensis</name>
    <dbReference type="NCBI Taxonomy" id="2282306"/>
    <lineage>
        <taxon>Bacteria</taxon>
        <taxon>Pseudomonadati</taxon>
        <taxon>Pseudomonadota</taxon>
        <taxon>Gammaproteobacteria</taxon>
        <taxon>Oceanospirillales</taxon>
        <taxon>Halomonadaceae</taxon>
        <taxon>Vreelandella</taxon>
    </lineage>
</organism>
<comment type="caution">
    <text evidence="2">The sequence shown here is derived from an EMBL/GenBank/DDBJ whole genome shotgun (WGS) entry which is preliminary data.</text>
</comment>
<keyword evidence="3" id="KW-1185">Reference proteome</keyword>
<dbReference type="Pfam" id="PF05170">
    <property type="entry name" value="AsmA"/>
    <property type="match status" value="1"/>
</dbReference>
<dbReference type="EMBL" id="QPIJ01000009">
    <property type="protein sequence ID" value="RCV92733.1"/>
    <property type="molecule type" value="Genomic_DNA"/>
</dbReference>
<dbReference type="Proteomes" id="UP000253204">
    <property type="component" value="Unassembled WGS sequence"/>
</dbReference>